<evidence type="ECO:0000256" key="1">
    <source>
        <dbReference type="ARBA" id="ARBA00004442"/>
    </source>
</evidence>
<comment type="similarity">
    <text evidence="2">Belongs to the SusD family.</text>
</comment>
<dbReference type="EMBL" id="VUOC01000004">
    <property type="protein sequence ID" value="KAA2240730.1"/>
    <property type="molecule type" value="Genomic_DNA"/>
</dbReference>
<evidence type="ECO:0000259" key="8">
    <source>
        <dbReference type="Pfam" id="PF14322"/>
    </source>
</evidence>
<comment type="caution">
    <text evidence="9">The sequence shown here is derived from an EMBL/GenBank/DDBJ whole genome shotgun (WGS) entry which is preliminary data.</text>
</comment>
<evidence type="ECO:0000256" key="6">
    <source>
        <dbReference type="SAM" id="SignalP"/>
    </source>
</evidence>
<keyword evidence="4" id="KW-0472">Membrane</keyword>
<evidence type="ECO:0000256" key="2">
    <source>
        <dbReference type="ARBA" id="ARBA00006275"/>
    </source>
</evidence>
<dbReference type="GO" id="GO:0009279">
    <property type="term" value="C:cell outer membrane"/>
    <property type="evidence" value="ECO:0007669"/>
    <property type="project" value="UniProtKB-SubCell"/>
</dbReference>
<evidence type="ECO:0000256" key="3">
    <source>
        <dbReference type="ARBA" id="ARBA00022729"/>
    </source>
</evidence>
<organism evidence="9 10">
    <name type="scientific">Chitinophaga agrisoli</name>
    <dbReference type="NCBI Taxonomy" id="2607653"/>
    <lineage>
        <taxon>Bacteria</taxon>
        <taxon>Pseudomonadati</taxon>
        <taxon>Bacteroidota</taxon>
        <taxon>Chitinophagia</taxon>
        <taxon>Chitinophagales</taxon>
        <taxon>Chitinophagaceae</taxon>
        <taxon>Chitinophaga</taxon>
    </lineage>
</organism>
<evidence type="ECO:0000313" key="9">
    <source>
        <dbReference type="EMBL" id="KAA2240730.1"/>
    </source>
</evidence>
<feature type="signal peptide" evidence="6">
    <location>
        <begin position="1"/>
        <end position="23"/>
    </location>
</feature>
<feature type="chain" id="PRO_5022916672" evidence="6">
    <location>
        <begin position="24"/>
        <end position="465"/>
    </location>
</feature>
<proteinExistence type="inferred from homology"/>
<protein>
    <submittedName>
        <fullName evidence="9">RagB/SusD family nutrient uptake outer membrane protein</fullName>
    </submittedName>
</protein>
<dbReference type="AlphaFoldDB" id="A0A5B2VPT8"/>
<evidence type="ECO:0000256" key="4">
    <source>
        <dbReference type="ARBA" id="ARBA00023136"/>
    </source>
</evidence>
<sequence>MIIRYIKYTIRYSAVLLSLCVLSCNKQLDLQPSDTIDASKAYRTVADLNGGLLGAYAGLSDNTIYAVSLTSDEITLPNENGTGGGVASYRWQIDPSSTTITAPFTELYIVINRANQALAAVDKVTAKPDEEPLRAQYHGELLALRAFCHFELLQNFAEAYEPNALGVPFMDSSVISKPSRQTFGEVMGRIMADLQTAKGLIPADFTDDTRITPAAVAAIQARAALYAKSWNDAATFATEAIQAMPLAAKADFSGIWTDTKETEVLWKLKKTADDDFMGKLYYNNEIVLYAPAFELINQFDKTNDVRYAAYILFDNTRGAGKSQYLVNKYMGSDDALGLADIKLFRTGEMYLIRAEARAENNDLTGAAKDLNDLRAARITGYTPQAFASKDALITAIYTERYKELAFEGHRLFDLRRRDMPVTREPADATNALGAVLLKPGQKGYAYPIPDAETKANKNMQQNPAY</sequence>
<evidence type="ECO:0000259" key="7">
    <source>
        <dbReference type="Pfam" id="PF07980"/>
    </source>
</evidence>
<reference evidence="9 10" key="1">
    <citation type="submission" date="2019-09" db="EMBL/GenBank/DDBJ databases">
        <title>Chitinophaga ginsengihumi sp. nov., isolated from soil of ginseng rhizosphere.</title>
        <authorList>
            <person name="Lee J."/>
        </authorList>
    </citation>
    <scope>NUCLEOTIDE SEQUENCE [LARGE SCALE GENOMIC DNA]</scope>
    <source>
        <strain evidence="9 10">BN140078</strain>
    </source>
</reference>
<comment type="subcellular location">
    <subcellularLocation>
        <location evidence="1">Cell outer membrane</location>
    </subcellularLocation>
</comment>
<evidence type="ECO:0000313" key="10">
    <source>
        <dbReference type="Proteomes" id="UP000324611"/>
    </source>
</evidence>
<dbReference type="InterPro" id="IPR033985">
    <property type="entry name" value="SusD-like_N"/>
</dbReference>
<dbReference type="Proteomes" id="UP000324611">
    <property type="component" value="Unassembled WGS sequence"/>
</dbReference>
<gene>
    <name evidence="9" type="ORF">F0L74_31810</name>
</gene>
<feature type="domain" description="SusD-like N-terminal" evidence="8">
    <location>
        <begin position="86"/>
        <end position="223"/>
    </location>
</feature>
<reference evidence="9 10" key="2">
    <citation type="submission" date="2019-09" db="EMBL/GenBank/DDBJ databases">
        <authorList>
            <person name="Jin C."/>
        </authorList>
    </citation>
    <scope>NUCLEOTIDE SEQUENCE [LARGE SCALE GENOMIC DNA]</scope>
    <source>
        <strain evidence="9 10">BN140078</strain>
    </source>
</reference>
<dbReference type="RefSeq" id="WP_149841907.1">
    <property type="nucleotide sequence ID" value="NZ_VUOC01000004.1"/>
</dbReference>
<keyword evidence="3 6" id="KW-0732">Signal</keyword>
<dbReference type="Gene3D" id="1.25.40.390">
    <property type="match status" value="1"/>
</dbReference>
<dbReference type="InterPro" id="IPR011990">
    <property type="entry name" value="TPR-like_helical_dom_sf"/>
</dbReference>
<evidence type="ECO:0000256" key="5">
    <source>
        <dbReference type="ARBA" id="ARBA00023237"/>
    </source>
</evidence>
<keyword evidence="10" id="KW-1185">Reference proteome</keyword>
<accession>A0A5B2VPT8</accession>
<name>A0A5B2VPT8_9BACT</name>
<dbReference type="Pfam" id="PF14322">
    <property type="entry name" value="SusD-like_3"/>
    <property type="match status" value="1"/>
</dbReference>
<feature type="domain" description="RagB/SusD" evidence="7">
    <location>
        <begin position="337"/>
        <end position="465"/>
    </location>
</feature>
<keyword evidence="5" id="KW-0998">Cell outer membrane</keyword>
<dbReference type="InterPro" id="IPR012944">
    <property type="entry name" value="SusD_RagB_dom"/>
</dbReference>
<dbReference type="SUPFAM" id="SSF48452">
    <property type="entry name" value="TPR-like"/>
    <property type="match status" value="1"/>
</dbReference>
<dbReference type="Pfam" id="PF07980">
    <property type="entry name" value="SusD_RagB"/>
    <property type="match status" value="1"/>
</dbReference>